<evidence type="ECO:0000259" key="5">
    <source>
        <dbReference type="Pfam" id="PF01466"/>
    </source>
</evidence>
<dbReference type="SMART" id="SM00512">
    <property type="entry name" value="Skp1"/>
    <property type="match status" value="1"/>
</dbReference>
<accession>A0A9Q0FQA4</accession>
<evidence type="ECO:0000256" key="2">
    <source>
        <dbReference type="ARBA" id="ARBA00009993"/>
    </source>
</evidence>
<dbReference type="InterPro" id="IPR011333">
    <property type="entry name" value="SKP1/BTB/POZ_sf"/>
</dbReference>
<dbReference type="InterPro" id="IPR016073">
    <property type="entry name" value="Skp1_comp_POZ"/>
</dbReference>
<comment type="pathway">
    <text evidence="1 4">Protein modification; protein ubiquitination.</text>
</comment>
<protein>
    <recommendedName>
        <fullName evidence="4">SKP1-like protein</fullName>
    </recommendedName>
</protein>
<proteinExistence type="inferred from homology"/>
<keyword evidence="8" id="KW-1185">Reference proteome</keyword>
<dbReference type="SUPFAM" id="SSF54695">
    <property type="entry name" value="POZ domain"/>
    <property type="match status" value="1"/>
</dbReference>
<dbReference type="Pfam" id="PF03931">
    <property type="entry name" value="Skp1_POZ"/>
    <property type="match status" value="1"/>
</dbReference>
<comment type="caution">
    <text evidence="7">The sequence shown here is derived from an EMBL/GenBank/DDBJ whole genome shotgun (WGS) entry which is preliminary data.</text>
</comment>
<dbReference type="GO" id="GO:0009867">
    <property type="term" value="P:jasmonic acid mediated signaling pathway"/>
    <property type="evidence" value="ECO:0007669"/>
    <property type="project" value="UniProtKB-ARBA"/>
</dbReference>
<comment type="subunit">
    <text evidence="4">Part of a SCF (SKP1-cullin-F-box) protein ligase complex.</text>
</comment>
<organism evidence="7 8">
    <name type="scientific">Turnera subulata</name>
    <dbReference type="NCBI Taxonomy" id="218843"/>
    <lineage>
        <taxon>Eukaryota</taxon>
        <taxon>Viridiplantae</taxon>
        <taxon>Streptophyta</taxon>
        <taxon>Embryophyta</taxon>
        <taxon>Tracheophyta</taxon>
        <taxon>Spermatophyta</taxon>
        <taxon>Magnoliopsida</taxon>
        <taxon>eudicotyledons</taxon>
        <taxon>Gunneridae</taxon>
        <taxon>Pentapetalae</taxon>
        <taxon>rosids</taxon>
        <taxon>fabids</taxon>
        <taxon>Malpighiales</taxon>
        <taxon>Passifloraceae</taxon>
        <taxon>Turnera</taxon>
    </lineage>
</organism>
<dbReference type="InterPro" id="IPR001232">
    <property type="entry name" value="SKP1-like"/>
</dbReference>
<reference evidence="7" key="2">
    <citation type="journal article" date="2023" name="Plants (Basel)">
        <title>Annotation of the Turnera subulata (Passifloraceae) Draft Genome Reveals the S-Locus Evolved after the Divergence of Turneroideae from Passifloroideae in a Stepwise Manner.</title>
        <authorList>
            <person name="Henning P.M."/>
            <person name="Roalson E.H."/>
            <person name="Mir W."/>
            <person name="McCubbin A.G."/>
            <person name="Shore J.S."/>
        </authorList>
    </citation>
    <scope>NUCLEOTIDE SEQUENCE</scope>
    <source>
        <strain evidence="7">F60SS</strain>
    </source>
</reference>
<keyword evidence="3 4" id="KW-0833">Ubl conjugation pathway</keyword>
<dbReference type="GO" id="GO:0016567">
    <property type="term" value="P:protein ubiquitination"/>
    <property type="evidence" value="ECO:0007669"/>
    <property type="project" value="UniProtKB-UniRule"/>
</dbReference>
<evidence type="ECO:0000313" key="8">
    <source>
        <dbReference type="Proteomes" id="UP001141552"/>
    </source>
</evidence>
<dbReference type="PIRSF" id="PIRSF028729">
    <property type="entry name" value="E3_ubiquit_lig_SCF_Skp"/>
    <property type="match status" value="1"/>
</dbReference>
<dbReference type="SUPFAM" id="SSF81382">
    <property type="entry name" value="Skp1 dimerisation domain-like"/>
    <property type="match status" value="1"/>
</dbReference>
<evidence type="ECO:0000256" key="1">
    <source>
        <dbReference type="ARBA" id="ARBA00004906"/>
    </source>
</evidence>
<sequence length="152" mass="16927">MSSSSSSKKITLKSSDDITFEVDEAVALQSQTIKQIIADNGGDGGVVRVPTVKGSILGMVIDYCKKHVDVEVDHGRWDAEFMRILDGNTLCHLVTAAYDIKVQSLVDLTSQRIADMIKGLPPHEIRKCFNIKSDHLTPEQKEQIRENRWAFG</sequence>
<dbReference type="AlphaFoldDB" id="A0A9Q0FQA4"/>
<evidence type="ECO:0000256" key="4">
    <source>
        <dbReference type="PIRNR" id="PIRNR028729"/>
    </source>
</evidence>
<dbReference type="InterPro" id="IPR016897">
    <property type="entry name" value="SKP1"/>
</dbReference>
<dbReference type="PANTHER" id="PTHR11165">
    <property type="entry name" value="SKP1"/>
    <property type="match status" value="1"/>
</dbReference>
<evidence type="ECO:0000259" key="6">
    <source>
        <dbReference type="Pfam" id="PF03931"/>
    </source>
</evidence>
<evidence type="ECO:0000313" key="7">
    <source>
        <dbReference type="EMBL" id="KAJ4835773.1"/>
    </source>
</evidence>
<feature type="domain" description="SKP1 component POZ" evidence="6">
    <location>
        <begin position="8"/>
        <end position="68"/>
    </location>
</feature>
<dbReference type="InterPro" id="IPR016072">
    <property type="entry name" value="Skp1_comp_dimer"/>
</dbReference>
<feature type="domain" description="SKP1 component dimerisation" evidence="5">
    <location>
        <begin position="103"/>
        <end position="150"/>
    </location>
</feature>
<dbReference type="Pfam" id="PF01466">
    <property type="entry name" value="Skp1"/>
    <property type="match status" value="1"/>
</dbReference>
<dbReference type="Proteomes" id="UP001141552">
    <property type="component" value="Unassembled WGS sequence"/>
</dbReference>
<evidence type="ECO:0000256" key="3">
    <source>
        <dbReference type="ARBA" id="ARBA00022786"/>
    </source>
</evidence>
<comment type="function">
    <text evidence="4">Involved in ubiquitination and subsequent proteasomal degradation of target proteins. Together with CUL1, RBX1 and a F-box protein, it forms a SCF E3 ubiquitin ligase complex. The functional specificity of this complex depends on the type of F-box protein. In the SCF complex, it serves as an adapter that links the F-box protein to CUL1.</text>
</comment>
<gene>
    <name evidence="7" type="ORF">Tsubulata_039898</name>
</gene>
<dbReference type="OrthoDB" id="7827685at2759"/>
<name>A0A9Q0FQA4_9ROSI</name>
<dbReference type="GO" id="GO:0006511">
    <property type="term" value="P:ubiquitin-dependent protein catabolic process"/>
    <property type="evidence" value="ECO:0007669"/>
    <property type="project" value="InterPro"/>
</dbReference>
<dbReference type="InterPro" id="IPR036296">
    <property type="entry name" value="SKP1-like_dim_sf"/>
</dbReference>
<dbReference type="Gene3D" id="3.30.710.10">
    <property type="entry name" value="Potassium Channel Kv1.1, Chain A"/>
    <property type="match status" value="1"/>
</dbReference>
<comment type="similarity">
    <text evidence="2 4">Belongs to the SKP1 family.</text>
</comment>
<dbReference type="EMBL" id="JAKUCV010004302">
    <property type="protein sequence ID" value="KAJ4835773.1"/>
    <property type="molecule type" value="Genomic_DNA"/>
</dbReference>
<reference evidence="7" key="1">
    <citation type="submission" date="2022-02" db="EMBL/GenBank/DDBJ databases">
        <authorList>
            <person name="Henning P.M."/>
            <person name="McCubbin A.G."/>
            <person name="Shore J.S."/>
        </authorList>
    </citation>
    <scope>NUCLEOTIDE SEQUENCE</scope>
    <source>
        <strain evidence="7">F60SS</strain>
        <tissue evidence="7">Leaves</tissue>
    </source>
</reference>